<reference evidence="20 21" key="1">
    <citation type="submission" date="2019-05" db="EMBL/GenBank/DDBJ databases">
        <title>We sequenced the genome of Paenibacillus hemerocallicola KCTC 33185 for further insight into its adaptation and study the phylogeny of Paenibacillus.</title>
        <authorList>
            <person name="Narsing Rao M.P."/>
        </authorList>
    </citation>
    <scope>NUCLEOTIDE SEQUENCE [LARGE SCALE GENOMIC DNA]</scope>
    <source>
        <strain evidence="20 21">KCTC 33185</strain>
    </source>
</reference>
<dbReference type="SMART" id="SM00304">
    <property type="entry name" value="HAMP"/>
    <property type="match status" value="1"/>
</dbReference>
<dbReference type="Gene3D" id="3.30.565.10">
    <property type="entry name" value="Histidine kinase-like ATPase, C-terminal domain"/>
    <property type="match status" value="1"/>
</dbReference>
<keyword evidence="13" id="KW-0843">Virulence</keyword>
<evidence type="ECO:0000259" key="18">
    <source>
        <dbReference type="PROSITE" id="PS50109"/>
    </source>
</evidence>
<evidence type="ECO:0000256" key="14">
    <source>
        <dbReference type="ARBA" id="ARBA00023136"/>
    </source>
</evidence>
<dbReference type="Gene3D" id="1.10.287.130">
    <property type="match status" value="1"/>
</dbReference>
<accession>A0A5C4T6L2</accession>
<evidence type="ECO:0000256" key="1">
    <source>
        <dbReference type="ARBA" id="ARBA00000085"/>
    </source>
</evidence>
<evidence type="ECO:0000256" key="2">
    <source>
        <dbReference type="ARBA" id="ARBA00004651"/>
    </source>
</evidence>
<evidence type="ECO:0000256" key="6">
    <source>
        <dbReference type="ARBA" id="ARBA00022679"/>
    </source>
</evidence>
<keyword evidence="4" id="KW-1003">Cell membrane</keyword>
<evidence type="ECO:0000313" key="20">
    <source>
        <dbReference type="EMBL" id="TNJ64632.1"/>
    </source>
</evidence>
<dbReference type="CDD" id="cd06225">
    <property type="entry name" value="HAMP"/>
    <property type="match status" value="1"/>
</dbReference>
<evidence type="ECO:0000256" key="8">
    <source>
        <dbReference type="ARBA" id="ARBA00022741"/>
    </source>
</evidence>
<dbReference type="SUPFAM" id="SSF158472">
    <property type="entry name" value="HAMP domain-like"/>
    <property type="match status" value="1"/>
</dbReference>
<protein>
    <recommendedName>
        <fullName evidence="16">Heme sensor protein HssS</fullName>
        <ecNumber evidence="3">2.7.13.3</ecNumber>
    </recommendedName>
</protein>
<dbReference type="SMART" id="SM00387">
    <property type="entry name" value="HATPase_c"/>
    <property type="match status" value="1"/>
</dbReference>
<sequence length="465" mass="52090">MIKTLYVRVVLTFIAAVLLGLVSSFFITMGTFALLKEQIVEASFSTLEKKGEQVGRIVEENGLDLGEALIRKVESIDDYEIKLYNREGLAGTFGLQRNDFSLEVSSGEVGGVMGGERYRSNVDNRNKMVVGLPLSIDSVSYALFIQPSQAFEEKVLRWIVLFSLGIVLLIGSLFIIIAARYLVKPLRAMKEATVRIAKGDYDFAFEWKKRKDELGELVQSFDEMTRDIKRMEQMRQDFVSNVSHEIQSPLTSISGFSKALKRNSIPEEERNRYLDIIQTESERLSRLSEDLLKLASLDSEHHPFEPRTFDLDEQIRMVAVACEPLWSSKKIELDLDLPRAKLCADEDQLSQVWINLLGNAIKFTPEGGKITVAIRHGTDRIEVDIADSGIGISAEDSGRVFERFFKADRSHQKRQSGSGLGLAIVKKIVTLHGGTIRVASEPGRGTIFTVELPSVPPQKKETGGR</sequence>
<comment type="caution">
    <text evidence="20">The sequence shown here is derived from an EMBL/GenBank/DDBJ whole genome shotgun (WGS) entry which is preliminary data.</text>
</comment>
<dbReference type="GO" id="GO:0000155">
    <property type="term" value="F:phosphorelay sensor kinase activity"/>
    <property type="evidence" value="ECO:0007669"/>
    <property type="project" value="InterPro"/>
</dbReference>
<evidence type="ECO:0000256" key="7">
    <source>
        <dbReference type="ARBA" id="ARBA00022692"/>
    </source>
</evidence>
<evidence type="ECO:0000256" key="16">
    <source>
        <dbReference type="ARBA" id="ARBA00040841"/>
    </source>
</evidence>
<dbReference type="SMART" id="SM00388">
    <property type="entry name" value="HisKA"/>
    <property type="match status" value="1"/>
</dbReference>
<proteinExistence type="predicted"/>
<dbReference type="GO" id="GO:0005524">
    <property type="term" value="F:ATP binding"/>
    <property type="evidence" value="ECO:0007669"/>
    <property type="project" value="UniProtKB-KW"/>
</dbReference>
<dbReference type="EC" id="2.7.13.3" evidence="3"/>
<keyword evidence="10" id="KW-0067">ATP-binding</keyword>
<feature type="domain" description="HAMP" evidence="19">
    <location>
        <begin position="180"/>
        <end position="233"/>
    </location>
</feature>
<comment type="function">
    <text evidence="15">Member of the two-component regulatory system HssS/HssR involved in intracellular heme homeostasis and tempering of staphylococcal virulence. HssS functions as a heme sensor histidine kinase which is autophosphorylated at a histidine residue and transfers its phosphate group to an aspartate residue of HssR. HssR/HssS activates the expression of hrtAB, an efflux pump, in response to extracellular heme, hemin, hemoglobin or blood.</text>
</comment>
<dbReference type="InterPro" id="IPR003594">
    <property type="entry name" value="HATPase_dom"/>
</dbReference>
<evidence type="ECO:0000256" key="5">
    <source>
        <dbReference type="ARBA" id="ARBA00022553"/>
    </source>
</evidence>
<evidence type="ECO:0000256" key="11">
    <source>
        <dbReference type="ARBA" id="ARBA00022989"/>
    </source>
</evidence>
<dbReference type="Gene3D" id="6.10.340.10">
    <property type="match status" value="1"/>
</dbReference>
<dbReference type="Pfam" id="PF02518">
    <property type="entry name" value="HATPase_c"/>
    <property type="match status" value="1"/>
</dbReference>
<keyword evidence="21" id="KW-1185">Reference proteome</keyword>
<evidence type="ECO:0000313" key="21">
    <source>
        <dbReference type="Proteomes" id="UP000307943"/>
    </source>
</evidence>
<evidence type="ECO:0000259" key="19">
    <source>
        <dbReference type="PROSITE" id="PS50885"/>
    </source>
</evidence>
<dbReference type="InterPro" id="IPR036097">
    <property type="entry name" value="HisK_dim/P_sf"/>
</dbReference>
<keyword evidence="5" id="KW-0597">Phosphoprotein</keyword>
<dbReference type="Proteomes" id="UP000307943">
    <property type="component" value="Unassembled WGS sequence"/>
</dbReference>
<dbReference type="InterPro" id="IPR005467">
    <property type="entry name" value="His_kinase_dom"/>
</dbReference>
<dbReference type="Pfam" id="PF00512">
    <property type="entry name" value="HisKA"/>
    <property type="match status" value="1"/>
</dbReference>
<keyword evidence="6" id="KW-0808">Transferase</keyword>
<keyword evidence="11 17" id="KW-1133">Transmembrane helix</keyword>
<evidence type="ECO:0000256" key="15">
    <source>
        <dbReference type="ARBA" id="ARBA00037219"/>
    </source>
</evidence>
<evidence type="ECO:0000256" key="12">
    <source>
        <dbReference type="ARBA" id="ARBA00023012"/>
    </source>
</evidence>
<feature type="transmembrane region" description="Helical" evidence="17">
    <location>
        <begin position="6"/>
        <end position="35"/>
    </location>
</feature>
<evidence type="ECO:0000256" key="9">
    <source>
        <dbReference type="ARBA" id="ARBA00022777"/>
    </source>
</evidence>
<dbReference type="FunFam" id="1.10.287.130:FF:000001">
    <property type="entry name" value="Two-component sensor histidine kinase"/>
    <property type="match status" value="1"/>
</dbReference>
<dbReference type="FunFam" id="3.30.565.10:FF:000006">
    <property type="entry name" value="Sensor histidine kinase WalK"/>
    <property type="match status" value="1"/>
</dbReference>
<keyword evidence="9" id="KW-0418">Kinase</keyword>
<evidence type="ECO:0000256" key="13">
    <source>
        <dbReference type="ARBA" id="ARBA00023026"/>
    </source>
</evidence>
<feature type="transmembrane region" description="Helical" evidence="17">
    <location>
        <begin position="158"/>
        <end position="183"/>
    </location>
</feature>
<gene>
    <name evidence="20" type="ORF">FE784_19500</name>
</gene>
<evidence type="ECO:0000256" key="3">
    <source>
        <dbReference type="ARBA" id="ARBA00012438"/>
    </source>
</evidence>
<dbReference type="InterPro" id="IPR003660">
    <property type="entry name" value="HAMP_dom"/>
</dbReference>
<dbReference type="InterPro" id="IPR003661">
    <property type="entry name" value="HisK_dim/P_dom"/>
</dbReference>
<dbReference type="RefSeq" id="WP_139603893.1">
    <property type="nucleotide sequence ID" value="NZ_VDCQ01000027.1"/>
</dbReference>
<keyword evidence="14 17" id="KW-0472">Membrane</keyword>
<keyword evidence="12" id="KW-0902">Two-component regulatory system</keyword>
<dbReference type="GO" id="GO:0005886">
    <property type="term" value="C:plasma membrane"/>
    <property type="evidence" value="ECO:0007669"/>
    <property type="project" value="UniProtKB-SubCell"/>
</dbReference>
<dbReference type="PROSITE" id="PS50109">
    <property type="entry name" value="HIS_KIN"/>
    <property type="match status" value="1"/>
</dbReference>
<dbReference type="OrthoDB" id="9813151at2"/>
<keyword evidence="7 17" id="KW-0812">Transmembrane</keyword>
<dbReference type="CDD" id="cd16922">
    <property type="entry name" value="HATPase_EvgS-ArcB-TorS-like"/>
    <property type="match status" value="1"/>
</dbReference>
<evidence type="ECO:0000256" key="17">
    <source>
        <dbReference type="SAM" id="Phobius"/>
    </source>
</evidence>
<dbReference type="InterPro" id="IPR050398">
    <property type="entry name" value="HssS/ArlS-like"/>
</dbReference>
<dbReference type="InterPro" id="IPR036890">
    <property type="entry name" value="HATPase_C_sf"/>
</dbReference>
<comment type="catalytic activity">
    <reaction evidence="1">
        <text>ATP + protein L-histidine = ADP + protein N-phospho-L-histidine.</text>
        <dbReference type="EC" id="2.7.13.3"/>
    </reaction>
</comment>
<evidence type="ECO:0000256" key="4">
    <source>
        <dbReference type="ARBA" id="ARBA00022475"/>
    </source>
</evidence>
<organism evidence="20 21">
    <name type="scientific">Paenibacillus hemerocallicola</name>
    <dbReference type="NCBI Taxonomy" id="1172614"/>
    <lineage>
        <taxon>Bacteria</taxon>
        <taxon>Bacillati</taxon>
        <taxon>Bacillota</taxon>
        <taxon>Bacilli</taxon>
        <taxon>Bacillales</taxon>
        <taxon>Paenibacillaceae</taxon>
        <taxon>Paenibacillus</taxon>
    </lineage>
</organism>
<dbReference type="PROSITE" id="PS50885">
    <property type="entry name" value="HAMP"/>
    <property type="match status" value="1"/>
</dbReference>
<dbReference type="PANTHER" id="PTHR45528:SF11">
    <property type="entry name" value="HISTIDINE KINASE"/>
    <property type="match status" value="1"/>
</dbReference>
<dbReference type="InterPro" id="IPR004358">
    <property type="entry name" value="Sig_transdc_His_kin-like_C"/>
</dbReference>
<name>A0A5C4T6L2_9BACL</name>
<feature type="transmembrane region" description="Helical" evidence="17">
    <location>
        <begin position="128"/>
        <end position="146"/>
    </location>
</feature>
<dbReference type="SUPFAM" id="SSF55874">
    <property type="entry name" value="ATPase domain of HSP90 chaperone/DNA topoisomerase II/histidine kinase"/>
    <property type="match status" value="1"/>
</dbReference>
<dbReference type="AlphaFoldDB" id="A0A5C4T6L2"/>
<evidence type="ECO:0000256" key="10">
    <source>
        <dbReference type="ARBA" id="ARBA00022840"/>
    </source>
</evidence>
<keyword evidence="8" id="KW-0547">Nucleotide-binding</keyword>
<dbReference type="Pfam" id="PF00672">
    <property type="entry name" value="HAMP"/>
    <property type="match status" value="1"/>
</dbReference>
<feature type="domain" description="Histidine kinase" evidence="18">
    <location>
        <begin position="241"/>
        <end position="456"/>
    </location>
</feature>
<dbReference type="EMBL" id="VDCQ01000027">
    <property type="protein sequence ID" value="TNJ64632.1"/>
    <property type="molecule type" value="Genomic_DNA"/>
</dbReference>
<dbReference type="PRINTS" id="PR00344">
    <property type="entry name" value="BCTRLSENSOR"/>
</dbReference>
<comment type="subcellular location">
    <subcellularLocation>
        <location evidence="2">Cell membrane</location>
        <topology evidence="2">Multi-pass membrane protein</topology>
    </subcellularLocation>
</comment>
<dbReference type="CDD" id="cd00082">
    <property type="entry name" value="HisKA"/>
    <property type="match status" value="1"/>
</dbReference>
<dbReference type="PANTHER" id="PTHR45528">
    <property type="entry name" value="SENSOR HISTIDINE KINASE CPXA"/>
    <property type="match status" value="1"/>
</dbReference>
<dbReference type="SUPFAM" id="SSF47384">
    <property type="entry name" value="Homodimeric domain of signal transducing histidine kinase"/>
    <property type="match status" value="1"/>
</dbReference>